<dbReference type="SUPFAM" id="SSF81340">
    <property type="entry name" value="Clc chloride channel"/>
    <property type="match status" value="1"/>
</dbReference>
<dbReference type="CDD" id="cd01031">
    <property type="entry name" value="EriC"/>
    <property type="match status" value="1"/>
</dbReference>
<evidence type="ECO:0000256" key="5">
    <source>
        <dbReference type="ARBA" id="ARBA00023065"/>
    </source>
</evidence>
<dbReference type="Gene3D" id="1.10.3080.10">
    <property type="entry name" value="Clc chloride channel"/>
    <property type="match status" value="1"/>
</dbReference>
<keyword evidence="5" id="KW-0406">Ion transport</keyword>
<gene>
    <name evidence="9" type="primary">clcA</name>
    <name evidence="9" type="ORF">E8K88_11520</name>
</gene>
<dbReference type="PRINTS" id="PR00762">
    <property type="entry name" value="CLCHANNEL"/>
</dbReference>
<dbReference type="InterPro" id="IPR001807">
    <property type="entry name" value="ClC"/>
</dbReference>
<sequence length="480" mass="50471">MTSLAGAQVLSAGMPKAEPLSARKQMVDKSQLPGTVFQRIEKLQDRSPFIIVILACLVGTLTGLIGSAFQLAIARIIEWRLHSTSLLGDATAAKYLLAFLIPAVMGFVAYYLVKQYAPESSGSGIPEIEGALLDLRPVRWARVLPVKFFGGLASLGSGMVLGREGPLVQMGANLGKMVSDISHYDKQKTQYALVAAGAGAGITAAFNAPLGGIIFVIEEMREEFKYSEASIKAVIAACVCACIAYQMIIGTSPILYLGQAALAPISSLWICIVLGIFLGILGVLSNHSIIRTRQALDKLYDKNRWIFPCTGFVIAGLIGVVGLASPQFTGGGFAIIPDVIAGAYALWPLLVILLVRLLLTVLSFGSGAPGGVFSPTLALGTVAGVSFGLLMDQLMPAPALPMMTYAILGMAGLFAATIRAPLTGIVIVIEMTGSYALILPLVLTCLASTLTAQTLGGLPLYSAMLDNTLAKLGIQRKHEA</sequence>
<name>A0A4S5BS95_9BURK</name>
<evidence type="ECO:0000256" key="2">
    <source>
        <dbReference type="ARBA" id="ARBA00022448"/>
    </source>
</evidence>
<evidence type="ECO:0000313" key="9">
    <source>
        <dbReference type="EMBL" id="THJ32606.1"/>
    </source>
</evidence>
<feature type="transmembrane region" description="Helical" evidence="8">
    <location>
        <begin position="95"/>
        <end position="113"/>
    </location>
</feature>
<evidence type="ECO:0000256" key="6">
    <source>
        <dbReference type="ARBA" id="ARBA00023136"/>
    </source>
</evidence>
<evidence type="ECO:0000256" key="8">
    <source>
        <dbReference type="SAM" id="Phobius"/>
    </source>
</evidence>
<feature type="transmembrane region" description="Helical" evidence="8">
    <location>
        <begin position="261"/>
        <end position="284"/>
    </location>
</feature>
<dbReference type="PANTHER" id="PTHR45711">
    <property type="entry name" value="CHLORIDE CHANNEL PROTEIN"/>
    <property type="match status" value="1"/>
</dbReference>
<keyword evidence="6 8" id="KW-0472">Membrane</keyword>
<proteinExistence type="predicted"/>
<dbReference type="InterPro" id="IPR014743">
    <property type="entry name" value="Cl-channel_core"/>
</dbReference>
<evidence type="ECO:0000256" key="1">
    <source>
        <dbReference type="ARBA" id="ARBA00004141"/>
    </source>
</evidence>
<dbReference type="OrthoDB" id="9767361at2"/>
<evidence type="ECO:0000256" key="3">
    <source>
        <dbReference type="ARBA" id="ARBA00022692"/>
    </source>
</evidence>
<keyword evidence="10" id="KW-1185">Reference proteome</keyword>
<dbReference type="AlphaFoldDB" id="A0A4S5BS95"/>
<feature type="transmembrane region" description="Helical" evidence="8">
    <location>
        <begin position="229"/>
        <end position="249"/>
    </location>
</feature>
<feature type="transmembrane region" description="Helical" evidence="8">
    <location>
        <begin position="344"/>
        <end position="365"/>
    </location>
</feature>
<comment type="subcellular location">
    <subcellularLocation>
        <location evidence="1">Membrane</location>
        <topology evidence="1">Multi-pass membrane protein</topology>
    </subcellularLocation>
</comment>
<dbReference type="EMBL" id="SSWX01000014">
    <property type="protein sequence ID" value="THJ32606.1"/>
    <property type="molecule type" value="Genomic_DNA"/>
</dbReference>
<keyword evidence="7" id="KW-0868">Chloride</keyword>
<protein>
    <submittedName>
        <fullName evidence="9">H(+)/Cl(-) exchange transporter ClcA</fullName>
    </submittedName>
</protein>
<evidence type="ECO:0000256" key="4">
    <source>
        <dbReference type="ARBA" id="ARBA00022989"/>
    </source>
</evidence>
<feature type="transmembrane region" description="Helical" evidence="8">
    <location>
        <begin position="403"/>
        <end position="428"/>
    </location>
</feature>
<dbReference type="Proteomes" id="UP000306236">
    <property type="component" value="Unassembled WGS sequence"/>
</dbReference>
<feature type="transmembrane region" description="Helical" evidence="8">
    <location>
        <begin position="435"/>
        <end position="455"/>
    </location>
</feature>
<feature type="transmembrane region" description="Helical" evidence="8">
    <location>
        <begin position="372"/>
        <end position="391"/>
    </location>
</feature>
<dbReference type="Pfam" id="PF00654">
    <property type="entry name" value="Voltage_CLC"/>
    <property type="match status" value="1"/>
</dbReference>
<dbReference type="GO" id="GO:0005886">
    <property type="term" value="C:plasma membrane"/>
    <property type="evidence" value="ECO:0007669"/>
    <property type="project" value="TreeGrafter"/>
</dbReference>
<evidence type="ECO:0000256" key="7">
    <source>
        <dbReference type="ARBA" id="ARBA00023214"/>
    </source>
</evidence>
<feature type="transmembrane region" description="Helical" evidence="8">
    <location>
        <begin position="49"/>
        <end position="74"/>
    </location>
</feature>
<feature type="transmembrane region" description="Helical" evidence="8">
    <location>
        <begin position="191"/>
        <end position="217"/>
    </location>
</feature>
<dbReference type="NCBIfam" id="NF003640">
    <property type="entry name" value="PRK05277.1"/>
    <property type="match status" value="1"/>
</dbReference>
<feature type="transmembrane region" description="Helical" evidence="8">
    <location>
        <begin position="305"/>
        <end position="324"/>
    </location>
</feature>
<keyword evidence="4 8" id="KW-1133">Transmembrane helix</keyword>
<accession>A0A4S5BS95</accession>
<comment type="caution">
    <text evidence="9">The sequence shown here is derived from an EMBL/GenBank/DDBJ whole genome shotgun (WGS) entry which is preliminary data.</text>
</comment>
<keyword evidence="3 8" id="KW-0812">Transmembrane</keyword>
<keyword evidence="2" id="KW-0813">Transport</keyword>
<organism evidence="9 10">
    <name type="scientific">Lampropedia aestuarii</name>
    <dbReference type="NCBI Taxonomy" id="2562762"/>
    <lineage>
        <taxon>Bacteria</taxon>
        <taxon>Pseudomonadati</taxon>
        <taxon>Pseudomonadota</taxon>
        <taxon>Betaproteobacteria</taxon>
        <taxon>Burkholderiales</taxon>
        <taxon>Comamonadaceae</taxon>
        <taxon>Lampropedia</taxon>
    </lineage>
</organism>
<evidence type="ECO:0000313" key="10">
    <source>
        <dbReference type="Proteomes" id="UP000306236"/>
    </source>
</evidence>
<reference evidence="9 10" key="1">
    <citation type="submission" date="2019-04" db="EMBL/GenBank/DDBJ databases">
        <title>Lampropedia sp YIM MLB12 draf genome.</title>
        <authorList>
            <person name="Wang Y.-X."/>
        </authorList>
    </citation>
    <scope>NUCLEOTIDE SEQUENCE [LARGE SCALE GENOMIC DNA]</scope>
    <source>
        <strain evidence="9 10">YIM MLB12</strain>
    </source>
</reference>
<dbReference type="PANTHER" id="PTHR45711:SF6">
    <property type="entry name" value="CHLORIDE CHANNEL PROTEIN"/>
    <property type="match status" value="1"/>
</dbReference>
<dbReference type="GO" id="GO:0005247">
    <property type="term" value="F:voltage-gated chloride channel activity"/>
    <property type="evidence" value="ECO:0007669"/>
    <property type="project" value="TreeGrafter"/>
</dbReference>